<accession>A0A6J4MYZ2</accession>
<feature type="region of interest" description="Disordered" evidence="1">
    <location>
        <begin position="303"/>
        <end position="324"/>
    </location>
</feature>
<evidence type="ECO:0000313" key="2">
    <source>
        <dbReference type="EMBL" id="CAA9373009.1"/>
    </source>
</evidence>
<evidence type="ECO:0000256" key="1">
    <source>
        <dbReference type="SAM" id="MobiDB-lite"/>
    </source>
</evidence>
<protein>
    <recommendedName>
        <fullName evidence="3">Sulfotransferase domain-containing protein</fullName>
    </recommendedName>
</protein>
<gene>
    <name evidence="2" type="ORF">AVDCRST_MAG21-1212</name>
</gene>
<evidence type="ECO:0008006" key="3">
    <source>
        <dbReference type="Google" id="ProtNLM"/>
    </source>
</evidence>
<dbReference type="AlphaFoldDB" id="A0A6J4MYZ2"/>
<name>A0A6J4MYZ2_9ACTN</name>
<reference evidence="2" key="1">
    <citation type="submission" date="2020-02" db="EMBL/GenBank/DDBJ databases">
        <authorList>
            <person name="Meier V. D."/>
        </authorList>
    </citation>
    <scope>NUCLEOTIDE SEQUENCE</scope>
    <source>
        <strain evidence="2">AVDCRST_MAG21</strain>
    </source>
</reference>
<dbReference type="Gene3D" id="3.40.50.300">
    <property type="entry name" value="P-loop containing nucleotide triphosphate hydrolases"/>
    <property type="match status" value="1"/>
</dbReference>
<dbReference type="InterPro" id="IPR027417">
    <property type="entry name" value="P-loop_NTPase"/>
</dbReference>
<dbReference type="SUPFAM" id="SSF52540">
    <property type="entry name" value="P-loop containing nucleoside triphosphate hydrolases"/>
    <property type="match status" value="1"/>
</dbReference>
<feature type="region of interest" description="Disordered" evidence="1">
    <location>
        <begin position="350"/>
        <end position="378"/>
    </location>
</feature>
<proteinExistence type="predicted"/>
<feature type="compositionally biased region" description="Basic and acidic residues" evidence="1">
    <location>
        <begin position="313"/>
        <end position="324"/>
    </location>
</feature>
<sequence>MFKTTADSSARSAAECFLHVGLPKTGTTHLQGLLWHNRDALAEQGLRYPGPRQKAHWAAAMDLLGARLPGVPGAWPSMLERVHSWPGRVNISHEMMAALEPETIEEVVEALAPKDVHVIVTIRDLSRSVPATWQERAKNREVEPWLDFLDAVGRGPQGGHLFWRLQDAAAILRRWAAVVPSGKIHVVTVPASSADRGLLVQRYARVIGVDPDRLTVSPRRSNESLGAVEVMALQHINAQTEDMPWEAYRSSVKQHVAQKLLAARPGQQRVVVPESTRGWIQTETDRVIDTVGELGCAVEGDLADLAPAGFGPPKDESSTDRPDQVRPELVAEALSAVTADLVKELARLRRKTANAAAQPPTDQHGQRRRPRPKAAADR</sequence>
<dbReference type="EMBL" id="CADCUL010000091">
    <property type="protein sequence ID" value="CAA9373009.1"/>
    <property type="molecule type" value="Genomic_DNA"/>
</dbReference>
<organism evidence="2">
    <name type="scientific">uncultured Nocardioidaceae bacterium</name>
    <dbReference type="NCBI Taxonomy" id="253824"/>
    <lineage>
        <taxon>Bacteria</taxon>
        <taxon>Bacillati</taxon>
        <taxon>Actinomycetota</taxon>
        <taxon>Actinomycetes</taxon>
        <taxon>Propionibacteriales</taxon>
        <taxon>Nocardioidaceae</taxon>
        <taxon>environmental samples</taxon>
    </lineage>
</organism>